<dbReference type="Gene3D" id="3.30.450.20">
    <property type="entry name" value="PAS domain"/>
    <property type="match status" value="1"/>
</dbReference>
<protein>
    <recommendedName>
        <fullName evidence="4">Cache domain-containing protein</fullName>
    </recommendedName>
</protein>
<dbReference type="Pfam" id="PF22673">
    <property type="entry name" value="MCP-like_PDC_1"/>
    <property type="match status" value="1"/>
</dbReference>
<evidence type="ECO:0000256" key="1">
    <source>
        <dbReference type="SAM" id="Phobius"/>
    </source>
</evidence>
<feature type="transmembrane region" description="Helical" evidence="1">
    <location>
        <begin position="570"/>
        <end position="592"/>
    </location>
</feature>
<feature type="transmembrane region" description="Helical" evidence="1">
    <location>
        <begin position="672"/>
        <end position="691"/>
    </location>
</feature>
<reference evidence="2 3" key="1">
    <citation type="submission" date="2019-04" db="EMBL/GenBank/DDBJ databases">
        <authorList>
            <person name="Hwang J.C."/>
        </authorList>
    </citation>
    <scope>NUCLEOTIDE SEQUENCE [LARGE SCALE GENOMIC DNA]</scope>
    <source>
        <strain evidence="2 3">IMCC35002</strain>
    </source>
</reference>
<evidence type="ECO:0000313" key="2">
    <source>
        <dbReference type="EMBL" id="TKB56579.1"/>
    </source>
</evidence>
<sequence length="692" mass="78920">MSKVSEVVRILCIGVGIAGLVWAGVLVTHLVHLFAENQRQIEQQLLEKTDSTADEIGDKLELVMQQVHQFRDRLAQVEDRRQVPKLLSQYYQQTPQLASLNVTYVPYEFDGKQRYFSRYFERLSGIERDFNITDYDTGGAEFSWYSRALAEGPMWTEPYFEPLNNVVITTYSVPFYGTKDAVSERPIAVIPSDISLEHLNTDLKKMQVETTGYGMLFSKEGRLISHPIFDLVRKGQTRGSLLHNPDFAFLASLSACFAPESGTRFFRLDGLKGGAQGYAACEKVAHADWTLVTVFSGESLVLDVNDVRRQVLLTLTVALASLLMLIAGVTRSYRLVSIRWQFSALASLLLALGIAGVWWLAMDFYSNEVEGSVPVSNISEREAFIDTYHFQSEAMRLDEPVFIPTGIMVQSMEFKSANNVYLTGYVWQKLSGDQQGGVLMPEAVSASITEAYEGLATDGRRVKGWYFEAQLRQPFDYSKYPFDDKNVWIRLWPTKFYSNTVLVPDLESYDQLTPSFNPGVDSELMLNEWKLLAGEFRYLDHSYKSNFGLAGYQGQGEFPELFYNIRIERYFLSPFVTTLLPVIVIVSLLFAAVVNMSESSMEEFRNHCTALIFTILLAHYSIRERLALAEVVYFEYFYFLLYVVISLLLVVSHFYYRGSSAMVNYGGNKITVMWYWPTLCAVVYVMTLVTYW</sequence>
<dbReference type="AlphaFoldDB" id="A0A4U1BPS5"/>
<evidence type="ECO:0008006" key="4">
    <source>
        <dbReference type="Google" id="ProtNLM"/>
    </source>
</evidence>
<organism evidence="2 3">
    <name type="scientific">Ferrimonas aestuarii</name>
    <dbReference type="NCBI Taxonomy" id="2569539"/>
    <lineage>
        <taxon>Bacteria</taxon>
        <taxon>Pseudomonadati</taxon>
        <taxon>Pseudomonadota</taxon>
        <taxon>Gammaproteobacteria</taxon>
        <taxon>Alteromonadales</taxon>
        <taxon>Ferrimonadaceae</taxon>
        <taxon>Ferrimonas</taxon>
    </lineage>
</organism>
<dbReference type="RefSeq" id="WP_136862383.1">
    <property type="nucleotide sequence ID" value="NZ_SWCJ01000003.1"/>
</dbReference>
<proteinExistence type="predicted"/>
<feature type="transmembrane region" description="Helical" evidence="1">
    <location>
        <begin position="637"/>
        <end position="656"/>
    </location>
</feature>
<evidence type="ECO:0000313" key="3">
    <source>
        <dbReference type="Proteomes" id="UP000305675"/>
    </source>
</evidence>
<name>A0A4U1BPS5_9GAMM</name>
<feature type="transmembrane region" description="Helical" evidence="1">
    <location>
        <begin position="311"/>
        <end position="330"/>
    </location>
</feature>
<dbReference type="EMBL" id="SWCJ01000003">
    <property type="protein sequence ID" value="TKB56579.1"/>
    <property type="molecule type" value="Genomic_DNA"/>
</dbReference>
<dbReference type="CDD" id="cd12913">
    <property type="entry name" value="PDC1_MCP_like"/>
    <property type="match status" value="1"/>
</dbReference>
<accession>A0A4U1BPS5</accession>
<feature type="transmembrane region" description="Helical" evidence="1">
    <location>
        <begin position="342"/>
        <end position="361"/>
    </location>
</feature>
<keyword evidence="1" id="KW-1133">Transmembrane helix</keyword>
<keyword evidence="1" id="KW-0812">Transmembrane</keyword>
<dbReference type="OrthoDB" id="2489132at2"/>
<keyword evidence="3" id="KW-1185">Reference proteome</keyword>
<gene>
    <name evidence="2" type="ORF">FCL42_05450</name>
</gene>
<dbReference type="Proteomes" id="UP000305675">
    <property type="component" value="Unassembled WGS sequence"/>
</dbReference>
<keyword evidence="1" id="KW-0472">Membrane</keyword>
<feature type="transmembrane region" description="Helical" evidence="1">
    <location>
        <begin position="604"/>
        <end position="622"/>
    </location>
</feature>
<feature type="transmembrane region" description="Helical" evidence="1">
    <location>
        <begin position="7"/>
        <end position="35"/>
    </location>
</feature>
<comment type="caution">
    <text evidence="2">The sequence shown here is derived from an EMBL/GenBank/DDBJ whole genome shotgun (WGS) entry which is preliminary data.</text>
</comment>